<organism evidence="2 3">
    <name type="scientific">Spiribacter aquaticus</name>
    <dbReference type="NCBI Taxonomy" id="1935996"/>
    <lineage>
        <taxon>Bacteria</taxon>
        <taxon>Pseudomonadati</taxon>
        <taxon>Pseudomonadota</taxon>
        <taxon>Gammaproteobacteria</taxon>
        <taxon>Chromatiales</taxon>
        <taxon>Ectothiorhodospiraceae</taxon>
        <taxon>Spiribacter</taxon>
    </lineage>
</organism>
<comment type="caution">
    <text evidence="2">The sequence shown here is derived from an EMBL/GenBank/DDBJ whole genome shotgun (WGS) entry which is preliminary data.</text>
</comment>
<protein>
    <submittedName>
        <fullName evidence="2">Transposase</fullName>
    </submittedName>
</protein>
<evidence type="ECO:0000313" key="3">
    <source>
        <dbReference type="Proteomes" id="UP000316688"/>
    </source>
</evidence>
<sequence>MLREDLKALWSHRDPDEARGCWEEWYQRAMESGVAAIQRFAERIKGFVPGIILAHAEFPLHTSLIEGINNKIKVINRMAYGVRDDEYFFLKIRSAYPGNAR</sequence>
<feature type="domain" description="Transposase IS204/IS1001/IS1096/IS1165 DDE" evidence="1">
    <location>
        <begin position="1"/>
        <end position="92"/>
    </location>
</feature>
<dbReference type="Proteomes" id="UP000316688">
    <property type="component" value="Unassembled WGS sequence"/>
</dbReference>
<reference evidence="2 3" key="1">
    <citation type="submission" date="2019-07" db="EMBL/GenBank/DDBJ databases">
        <title>Reclasification of Spiribacter aquaticus.</title>
        <authorList>
            <person name="Leon M.J."/>
            <person name="Sanchez-Porro C."/>
            <person name="Ventosa A."/>
        </authorList>
    </citation>
    <scope>NUCLEOTIDE SEQUENCE [LARGE SCALE GENOMIC DNA]</scope>
    <source>
        <strain evidence="2 3">SP30</strain>
    </source>
</reference>
<dbReference type="Pfam" id="PF01610">
    <property type="entry name" value="DDE_Tnp_ISL3"/>
    <property type="match status" value="1"/>
</dbReference>
<proteinExistence type="predicted"/>
<keyword evidence="3" id="KW-1185">Reference proteome</keyword>
<accession>A0A557RDI9</accession>
<evidence type="ECO:0000313" key="2">
    <source>
        <dbReference type="EMBL" id="TVO63234.1"/>
    </source>
</evidence>
<dbReference type="InterPro" id="IPR002560">
    <property type="entry name" value="Transposase_DDE"/>
</dbReference>
<dbReference type="EMBL" id="VMKP01000007">
    <property type="protein sequence ID" value="TVO63234.1"/>
    <property type="molecule type" value="Genomic_DNA"/>
</dbReference>
<dbReference type="AlphaFoldDB" id="A0A557RDI9"/>
<evidence type="ECO:0000259" key="1">
    <source>
        <dbReference type="Pfam" id="PF01610"/>
    </source>
</evidence>
<name>A0A557RDI9_9GAMM</name>
<gene>
    <name evidence="2" type="ORF">FPL11_10005</name>
</gene>